<feature type="region of interest" description="Disordered" evidence="1">
    <location>
        <begin position="71"/>
        <end position="99"/>
    </location>
</feature>
<keyword evidence="3" id="KW-1185">Reference proteome</keyword>
<dbReference type="EMBL" id="SDKM01000010">
    <property type="protein sequence ID" value="RYP86735.1"/>
    <property type="molecule type" value="Genomic_DNA"/>
</dbReference>
<dbReference type="SUPFAM" id="SSF75005">
    <property type="entry name" value="Arabinanase/levansucrase/invertase"/>
    <property type="match status" value="1"/>
</dbReference>
<evidence type="ECO:0000256" key="1">
    <source>
        <dbReference type="SAM" id="MobiDB-lite"/>
    </source>
</evidence>
<dbReference type="InterPro" id="IPR023296">
    <property type="entry name" value="Glyco_hydro_beta-prop_sf"/>
</dbReference>
<feature type="compositionally biased region" description="Basic residues" evidence="1">
    <location>
        <begin position="79"/>
        <end position="88"/>
    </location>
</feature>
<organism evidence="2 3">
    <name type="scientific">Nocardioides guangzhouensis</name>
    <dbReference type="NCBI Taxonomy" id="2497878"/>
    <lineage>
        <taxon>Bacteria</taxon>
        <taxon>Bacillati</taxon>
        <taxon>Actinomycetota</taxon>
        <taxon>Actinomycetes</taxon>
        <taxon>Propionibacteriales</taxon>
        <taxon>Nocardioidaceae</taxon>
        <taxon>Nocardioides</taxon>
    </lineage>
</organism>
<accession>A0A4Q4ZG77</accession>
<reference evidence="2 3" key="1">
    <citation type="submission" date="2019-01" db="EMBL/GenBank/DDBJ databases">
        <title>Nocardioides guangzhouensis sp. nov., an actinobacterium isolated from soil.</title>
        <authorList>
            <person name="Fu Y."/>
            <person name="Cai Y."/>
            <person name="Lin Z."/>
            <person name="Chen P."/>
        </authorList>
    </citation>
    <scope>NUCLEOTIDE SEQUENCE [LARGE SCALE GENOMIC DNA]</scope>
    <source>
        <strain evidence="2 3">130</strain>
    </source>
</reference>
<dbReference type="AlphaFoldDB" id="A0A4Q4ZG77"/>
<evidence type="ECO:0000313" key="3">
    <source>
        <dbReference type="Proteomes" id="UP000295198"/>
    </source>
</evidence>
<sequence>MLSPFSPVHRSRPVALVADERRTGFVAPYAAVEARLGTHDLAGRVVAGFRGPGGVLLEAWYDGGRRLAGLDVTDGTGRTTHHRSRRHGRPDTPPDGLAATLTGRQLTVLTLADDTWTPRAKVDLADRVPTTDPAFLAGLGADTAWLPRESHERTPVTAVRAGTFGQLGLRDVGFVTHADGTPYERDGRLLVTATHAGPGFFDTAHTGVWGFDPDTFALEHRADLYVHRGGRVLGDHAVHLVRDGDRWLLASSTWGDFDHTSMGITLSTSTADLLAGEHVLDAVPLALPVGDLPTPCVGTWDPHLAVVDGHWHVSFVAARKFFDFYPALARAREPGRLDGWELLGAASDRRGTEGAMLARFDGTWRVLASDGRDNPKPLRGRFPVFDLAMTEVGSLDAPYPTNIPWPSLVERDGRWLLLTFDGTPYGGGVAGYGTHGDVLVLRTEGRP</sequence>
<evidence type="ECO:0000313" key="2">
    <source>
        <dbReference type="EMBL" id="RYP86735.1"/>
    </source>
</evidence>
<gene>
    <name evidence="2" type="ORF">EKO23_08725</name>
</gene>
<proteinExistence type="predicted"/>
<protein>
    <submittedName>
        <fullName evidence="2">Uncharacterized protein</fullName>
    </submittedName>
</protein>
<dbReference type="Proteomes" id="UP000295198">
    <property type="component" value="Unassembled WGS sequence"/>
</dbReference>
<dbReference type="RefSeq" id="WP_134716255.1">
    <property type="nucleotide sequence ID" value="NZ_SDKM01000010.1"/>
</dbReference>
<dbReference type="OrthoDB" id="3654766at2"/>
<name>A0A4Q4ZG77_9ACTN</name>
<comment type="caution">
    <text evidence="2">The sequence shown here is derived from an EMBL/GenBank/DDBJ whole genome shotgun (WGS) entry which is preliminary data.</text>
</comment>